<keyword evidence="10" id="KW-0547">Nucleotide-binding</keyword>
<dbReference type="InterPro" id="IPR013655">
    <property type="entry name" value="PAS_fold_3"/>
</dbReference>
<dbReference type="Pfam" id="PF01590">
    <property type="entry name" value="GAF"/>
    <property type="match status" value="1"/>
</dbReference>
<dbReference type="Pfam" id="PF13188">
    <property type="entry name" value="PAS_8"/>
    <property type="match status" value="2"/>
</dbReference>
<accession>A0A7W9YCW5</accession>
<evidence type="ECO:0000256" key="2">
    <source>
        <dbReference type="ARBA" id="ARBA00012438"/>
    </source>
</evidence>
<dbReference type="PROSITE" id="PS50113">
    <property type="entry name" value="PAC"/>
    <property type="match status" value="2"/>
</dbReference>
<sequence>MATRIRAFDWSATPLGTIADWPQSLKTVVDLMLATPQPAIIGWGPDLVLLYNGDFASLLGIRHSSVLGLPCHSVWSGTWTEFQHEAAAVMAGRSLRLTFPPRSPERPVSETTWSSSWIPIRREDGSVGGFYGVVIETTSSAEERLLAASETARAQVTATLESIGDAFYAVDGGFRFTYVNAKAEAWWGRPRETLIGRNLWFEFPTAIGGEPHAQHLAAMRDRKPAQFEGFSPVLGRWMEASLYPDAVSGGLACYFRDVTERRAAEAALRESEERYRTLFESINEGFCIAERVPSARIDFRFLAVNPAFARQTGIADVVGRTMREMVPEIGEADLERYDRVANGGKSESVTAFVFDREYEIEASATGNAGQVALLFHDVTMAKQAERTLRESEERQTFLLTLSDALRAEPDADAIAYRALTMLSDNLRLDRCYITYYRPADDAADFPYQIGNDTVPPLPVTVRLSDFPDAYQQVLEKTYVINDDFERRGLSDAERANSTALGMRAMLASTVRRGEKNPLASMAAVSSRPRHWTPAEIALVEETAERTWAAIERARAEAALRRSEEKFRTLFESIDEAFLINEMIRDVSGRAIDLRMLEANPSYTRQTGLGLEMVGKLGSEILPNLEPFWLETYDRVARTGVPERVENYNQDTGRWYSVHISRVAGQDQQVAVVFDDITQRKRAEAALRESEARLAHDLEATQMLQNISNQLISKPGVNGHFDELCEAARALMRSDCASIQVYDHVTAKLELVGHMGFHPDSAAFWKWVDAGFGSACGRALSTGERVIVPDIDLFEADALDVEAFRRSSILSVQSTPLVARTGQVVGMMSTQWHRRDATAEASYRFFDILARLAADFIVRIRADAALRESEERQRLTVELVPALLWSASPDGQEVTLNEGWLAHTGPSEADGQNNGWLNAVHPDDLPATQAALEYAFVTGEPLERQQRIGKAGDGWRWHLVRQVPVRDEDGAITRWFGAAVDIHESKLAEQALRETELRLQSLVEGVPQHVWRAVDGGHWTWASPQWTEFTGQAEPDSHAWGWLDPVHPDDRAGVKEIWGGAIERGSFQADYRIFNMVEDRYRWFQTRATAVRDDSGAIIEWLGTSTDVDDLRGLQERQQVLVAELQHRTRNLMGVVRSTANRTGETSKDFADFKDRFRDRLEALARVQGLLSRLNETDRIAFDELIQTEIAAMHGSGERVSLDGPSGIRLRSSMVQTLAMALHELATNAVKYGALGQPDGHLAISWRMVEADRRGQPRLRIEWRESGVKMPAPNSLPQGGGQGRELIERALPYQLSAETSFELGPDGVHCTITIPVSATKISEDANG</sequence>
<dbReference type="RefSeq" id="WP_183996962.1">
    <property type="nucleotide sequence ID" value="NZ_BMHW01000011.1"/>
</dbReference>
<feature type="domain" description="PAS" evidence="15">
    <location>
        <begin position="152"/>
        <end position="203"/>
    </location>
</feature>
<dbReference type="InterPro" id="IPR000700">
    <property type="entry name" value="PAS-assoc_C"/>
</dbReference>
<dbReference type="InterPro" id="IPR001610">
    <property type="entry name" value="PAC"/>
</dbReference>
<evidence type="ECO:0000256" key="4">
    <source>
        <dbReference type="ARBA" id="ARBA00022543"/>
    </source>
</evidence>
<dbReference type="FunFam" id="3.30.450.20:FF:000099">
    <property type="entry name" value="Sensory box sensor histidine kinase"/>
    <property type="match status" value="1"/>
</dbReference>
<dbReference type="EC" id="2.7.13.3" evidence="2"/>
<dbReference type="GO" id="GO:0005524">
    <property type="term" value="F:ATP binding"/>
    <property type="evidence" value="ECO:0007669"/>
    <property type="project" value="UniProtKB-KW"/>
</dbReference>
<comment type="catalytic activity">
    <reaction evidence="1">
        <text>ATP + protein L-histidine = ADP + protein N-phospho-L-histidine.</text>
        <dbReference type="EC" id="2.7.13.3"/>
    </reaction>
</comment>
<feature type="domain" description="PAC" evidence="16">
    <location>
        <begin position="941"/>
        <end position="993"/>
    </location>
</feature>
<dbReference type="InterPro" id="IPR011102">
    <property type="entry name" value="Sig_transdc_His_kinase_HWE"/>
</dbReference>
<evidence type="ECO:0000256" key="9">
    <source>
        <dbReference type="ARBA" id="ARBA00022679"/>
    </source>
</evidence>
<evidence type="ECO:0000256" key="14">
    <source>
        <dbReference type="ARBA" id="ARBA00023170"/>
    </source>
</evidence>
<dbReference type="SUPFAM" id="SSF55874">
    <property type="entry name" value="ATPase domain of HSP90 chaperone/DNA topoisomerase II/histidine kinase"/>
    <property type="match status" value="1"/>
</dbReference>
<dbReference type="GO" id="GO:0004673">
    <property type="term" value="F:protein histidine kinase activity"/>
    <property type="evidence" value="ECO:0007669"/>
    <property type="project" value="UniProtKB-EC"/>
</dbReference>
<dbReference type="NCBIfam" id="TIGR00229">
    <property type="entry name" value="sensory_box"/>
    <property type="match status" value="4"/>
</dbReference>
<dbReference type="PROSITE" id="PS50112">
    <property type="entry name" value="PAS"/>
    <property type="match status" value="1"/>
</dbReference>
<keyword evidence="7" id="KW-0285">Flavoprotein</keyword>
<dbReference type="SMART" id="SM00086">
    <property type="entry name" value="PAC"/>
    <property type="match status" value="2"/>
</dbReference>
<dbReference type="PANTHER" id="PTHR43304">
    <property type="entry name" value="PHYTOCHROME-LIKE PROTEIN CPH1"/>
    <property type="match status" value="1"/>
</dbReference>
<dbReference type="InterPro" id="IPR000014">
    <property type="entry name" value="PAS"/>
</dbReference>
<dbReference type="CDD" id="cd00130">
    <property type="entry name" value="PAS"/>
    <property type="match status" value="3"/>
</dbReference>
<evidence type="ECO:0000256" key="6">
    <source>
        <dbReference type="ARBA" id="ARBA00022606"/>
    </source>
</evidence>
<keyword evidence="5" id="KW-0597">Phosphoprotein</keyword>
<evidence type="ECO:0000256" key="11">
    <source>
        <dbReference type="ARBA" id="ARBA00022777"/>
    </source>
</evidence>
<dbReference type="InterPro" id="IPR035965">
    <property type="entry name" value="PAS-like_dom_sf"/>
</dbReference>
<evidence type="ECO:0000256" key="12">
    <source>
        <dbReference type="ARBA" id="ARBA00022840"/>
    </source>
</evidence>
<dbReference type="Pfam" id="PF13185">
    <property type="entry name" value="GAF_2"/>
    <property type="match status" value="1"/>
</dbReference>
<protein>
    <recommendedName>
        <fullName evidence="3">Blue-light-activated histidine kinase</fullName>
        <ecNumber evidence="2">2.7.13.3</ecNumber>
    </recommendedName>
</protein>
<dbReference type="SMART" id="SM00091">
    <property type="entry name" value="PAS"/>
    <property type="match status" value="5"/>
</dbReference>
<dbReference type="SUPFAM" id="SSF55781">
    <property type="entry name" value="GAF domain-like"/>
    <property type="match status" value="2"/>
</dbReference>
<dbReference type="EMBL" id="JACHEG010000010">
    <property type="protein sequence ID" value="MBB6165563.1"/>
    <property type="molecule type" value="Genomic_DNA"/>
</dbReference>
<evidence type="ECO:0000256" key="13">
    <source>
        <dbReference type="ARBA" id="ARBA00022991"/>
    </source>
</evidence>
<dbReference type="Gene3D" id="3.30.450.20">
    <property type="entry name" value="PAS domain"/>
    <property type="match status" value="6"/>
</dbReference>
<reference evidence="17 18" key="1">
    <citation type="submission" date="2020-08" db="EMBL/GenBank/DDBJ databases">
        <title>Genomic Encyclopedia of Type Strains, Phase IV (KMG-IV): sequencing the most valuable type-strain genomes for metagenomic binning, comparative biology and taxonomic classification.</title>
        <authorList>
            <person name="Goeker M."/>
        </authorList>
    </citation>
    <scope>NUCLEOTIDE SEQUENCE [LARGE SCALE GENOMIC DNA]</scope>
    <source>
        <strain evidence="17 18">DSM 100734</strain>
    </source>
</reference>
<evidence type="ECO:0000259" key="15">
    <source>
        <dbReference type="PROSITE" id="PS50112"/>
    </source>
</evidence>
<feature type="domain" description="PAC" evidence="16">
    <location>
        <begin position="1066"/>
        <end position="1119"/>
    </location>
</feature>
<evidence type="ECO:0000256" key="1">
    <source>
        <dbReference type="ARBA" id="ARBA00000085"/>
    </source>
</evidence>
<keyword evidence="18" id="KW-1185">Reference proteome</keyword>
<dbReference type="Pfam" id="PF07536">
    <property type="entry name" value="HWE_HK"/>
    <property type="match status" value="1"/>
</dbReference>
<dbReference type="GO" id="GO:0009881">
    <property type="term" value="F:photoreceptor activity"/>
    <property type="evidence" value="ECO:0007669"/>
    <property type="project" value="UniProtKB-KW"/>
</dbReference>
<dbReference type="InterPro" id="IPR003018">
    <property type="entry name" value="GAF"/>
</dbReference>
<keyword evidence="8" id="KW-0288">FMN</keyword>
<evidence type="ECO:0000256" key="7">
    <source>
        <dbReference type="ARBA" id="ARBA00022630"/>
    </source>
</evidence>
<gene>
    <name evidence="17" type="ORF">HNQ72_005411</name>
</gene>
<keyword evidence="12" id="KW-0067">ATP-binding</keyword>
<dbReference type="SUPFAM" id="SSF55785">
    <property type="entry name" value="PYP-like sensor domain (PAS domain)"/>
    <property type="match status" value="5"/>
</dbReference>
<evidence type="ECO:0000256" key="3">
    <source>
        <dbReference type="ARBA" id="ARBA00021740"/>
    </source>
</evidence>
<dbReference type="PANTHER" id="PTHR43304:SF1">
    <property type="entry name" value="PAC DOMAIN-CONTAINING PROTEIN"/>
    <property type="match status" value="1"/>
</dbReference>
<evidence type="ECO:0000256" key="10">
    <source>
        <dbReference type="ARBA" id="ARBA00022741"/>
    </source>
</evidence>
<dbReference type="SMART" id="SM00911">
    <property type="entry name" value="HWE_HK"/>
    <property type="match status" value="1"/>
</dbReference>
<dbReference type="Gene3D" id="3.30.565.10">
    <property type="entry name" value="Histidine kinase-like ATPase, C-terminal domain"/>
    <property type="match status" value="1"/>
</dbReference>
<keyword evidence="6" id="KW-0716">Sensory transduction</keyword>
<dbReference type="InterPro" id="IPR013656">
    <property type="entry name" value="PAS_4"/>
</dbReference>
<dbReference type="Proteomes" id="UP000547879">
    <property type="component" value="Unassembled WGS sequence"/>
</dbReference>
<evidence type="ECO:0000313" key="17">
    <source>
        <dbReference type="EMBL" id="MBB6165563.1"/>
    </source>
</evidence>
<dbReference type="Pfam" id="PF08448">
    <property type="entry name" value="PAS_4"/>
    <property type="match status" value="2"/>
</dbReference>
<dbReference type="InterPro" id="IPR036890">
    <property type="entry name" value="HATPase_C_sf"/>
</dbReference>
<comment type="caution">
    <text evidence="17">The sequence shown here is derived from an EMBL/GenBank/DDBJ whole genome shotgun (WGS) entry which is preliminary data.</text>
</comment>
<dbReference type="SMART" id="SM00065">
    <property type="entry name" value="GAF"/>
    <property type="match status" value="2"/>
</dbReference>
<keyword evidence="13" id="KW-0157">Chromophore</keyword>
<dbReference type="InterPro" id="IPR052162">
    <property type="entry name" value="Sensor_kinase/Photoreceptor"/>
</dbReference>
<keyword evidence="11" id="KW-0418">Kinase</keyword>
<dbReference type="Gene3D" id="3.30.450.40">
    <property type="match status" value="2"/>
</dbReference>
<organism evidence="17 18">
    <name type="scientific">Rhizobium wenxiniae</name>
    <dbReference type="NCBI Taxonomy" id="1737357"/>
    <lineage>
        <taxon>Bacteria</taxon>
        <taxon>Pseudomonadati</taxon>
        <taxon>Pseudomonadota</taxon>
        <taxon>Alphaproteobacteria</taxon>
        <taxon>Hyphomicrobiales</taxon>
        <taxon>Rhizobiaceae</taxon>
        <taxon>Rhizobium/Agrobacterium group</taxon>
        <taxon>Rhizobium</taxon>
    </lineage>
</organism>
<proteinExistence type="predicted"/>
<dbReference type="InterPro" id="IPR029016">
    <property type="entry name" value="GAF-like_dom_sf"/>
</dbReference>
<keyword evidence="4" id="KW-0600">Photoreceptor protein</keyword>
<keyword evidence="9" id="KW-0808">Transferase</keyword>
<dbReference type="Pfam" id="PF08447">
    <property type="entry name" value="PAS_3"/>
    <property type="match status" value="2"/>
</dbReference>
<evidence type="ECO:0000256" key="5">
    <source>
        <dbReference type="ARBA" id="ARBA00022553"/>
    </source>
</evidence>
<evidence type="ECO:0000259" key="16">
    <source>
        <dbReference type="PROSITE" id="PS50113"/>
    </source>
</evidence>
<name>A0A7W9YCW5_9HYPH</name>
<evidence type="ECO:0000256" key="8">
    <source>
        <dbReference type="ARBA" id="ARBA00022643"/>
    </source>
</evidence>
<evidence type="ECO:0000313" key="18">
    <source>
        <dbReference type="Proteomes" id="UP000547879"/>
    </source>
</evidence>
<keyword evidence="14" id="KW-0675">Receptor</keyword>